<reference evidence="2 3" key="1">
    <citation type="journal article" date="2012" name="Sci. Rep.">
        <title>Genomic perspectives on the evolution of fungal entomopathogenicity in Beauveria bassiana.</title>
        <authorList>
            <person name="Xiao G."/>
            <person name="Ying S.H."/>
            <person name="Zheng P."/>
            <person name="Wang Z.L."/>
            <person name="Zhang S."/>
            <person name="Xie X.Q."/>
            <person name="Shang Y."/>
            <person name="St Leger R.J."/>
            <person name="Zhao G.P."/>
            <person name="Wang C."/>
            <person name="Feng M.G."/>
        </authorList>
    </citation>
    <scope>NUCLEOTIDE SEQUENCE [LARGE SCALE GENOMIC DNA]</scope>
    <source>
        <strain evidence="2 3">ARSEF 2860</strain>
    </source>
</reference>
<evidence type="ECO:0000313" key="2">
    <source>
        <dbReference type="EMBL" id="EJP61091.1"/>
    </source>
</evidence>
<proteinExistence type="predicted"/>
<dbReference type="AlphaFoldDB" id="J5JAP8"/>
<evidence type="ECO:0000256" key="1">
    <source>
        <dbReference type="SAM" id="Phobius"/>
    </source>
</evidence>
<protein>
    <submittedName>
        <fullName evidence="2">Uncharacterized protein</fullName>
    </submittedName>
</protein>
<dbReference type="Proteomes" id="UP000002762">
    <property type="component" value="Unassembled WGS sequence"/>
</dbReference>
<feature type="transmembrane region" description="Helical" evidence="1">
    <location>
        <begin position="88"/>
        <end position="108"/>
    </location>
</feature>
<feature type="transmembrane region" description="Helical" evidence="1">
    <location>
        <begin position="114"/>
        <end position="135"/>
    </location>
</feature>
<accession>J5JAP8</accession>
<name>J5JAP8_BEAB2</name>
<keyword evidence="1" id="KW-1133">Transmembrane helix</keyword>
<keyword evidence="1" id="KW-0472">Membrane</keyword>
<gene>
    <name evidence="2" type="ORF">BBA_09958</name>
</gene>
<keyword evidence="3" id="KW-1185">Reference proteome</keyword>
<sequence length="221" mass="23748">MCRQVSNAEIIEAGAVLASVALFDVCYGCFIMPRNGPGGVPRVMTGLGVCTFFLLAGAVLAITFGFARKGLLPEATVFPCFVAWKESSILAVNSLEVISAAIAVWLFLQRHVEFAWAGPILTHLCIALLAIRFTAKLKSPTPSVRRGLGVIAAVAVLASMVATMLLFGQYLGWVDHNDAFQCVICVAVLLTRPVSVAFVKLGKHWYGKGESTLELQRAESF</sequence>
<feature type="transmembrane region" description="Helical" evidence="1">
    <location>
        <begin position="179"/>
        <end position="199"/>
    </location>
</feature>
<keyword evidence="1" id="KW-0812">Transmembrane</keyword>
<evidence type="ECO:0000313" key="3">
    <source>
        <dbReference type="Proteomes" id="UP000002762"/>
    </source>
</evidence>
<feature type="transmembrane region" description="Helical" evidence="1">
    <location>
        <begin position="12"/>
        <end position="33"/>
    </location>
</feature>
<dbReference type="InParanoid" id="J5JAP8"/>
<dbReference type="GeneID" id="19892970"/>
<organism evidence="2 3">
    <name type="scientific">Beauveria bassiana (strain ARSEF 2860)</name>
    <name type="common">White muscardine disease fungus</name>
    <name type="synonym">Tritirachium shiotae</name>
    <dbReference type="NCBI Taxonomy" id="655819"/>
    <lineage>
        <taxon>Eukaryota</taxon>
        <taxon>Fungi</taxon>
        <taxon>Dikarya</taxon>
        <taxon>Ascomycota</taxon>
        <taxon>Pezizomycotina</taxon>
        <taxon>Sordariomycetes</taxon>
        <taxon>Hypocreomycetidae</taxon>
        <taxon>Hypocreales</taxon>
        <taxon>Cordycipitaceae</taxon>
        <taxon>Beauveria</taxon>
    </lineage>
</organism>
<dbReference type="RefSeq" id="XP_008603277.1">
    <property type="nucleotide sequence ID" value="XM_008605055.1"/>
</dbReference>
<dbReference type="HOGENOM" id="CLU_1250461_0_0_1"/>
<dbReference type="EMBL" id="JH725226">
    <property type="protein sequence ID" value="EJP61091.1"/>
    <property type="molecule type" value="Genomic_DNA"/>
</dbReference>
<feature type="transmembrane region" description="Helical" evidence="1">
    <location>
        <begin position="147"/>
        <end position="167"/>
    </location>
</feature>
<feature type="transmembrane region" description="Helical" evidence="1">
    <location>
        <begin position="45"/>
        <end position="67"/>
    </location>
</feature>